<evidence type="ECO:0000256" key="8">
    <source>
        <dbReference type="PIRSR" id="PIRSR604808-1"/>
    </source>
</evidence>
<dbReference type="InterPro" id="IPR004808">
    <property type="entry name" value="AP_endonuc_1"/>
</dbReference>
<feature type="region of interest" description="Disordered" evidence="13">
    <location>
        <begin position="367"/>
        <end position="535"/>
    </location>
</feature>
<comment type="cofactor">
    <cofactor evidence="9 12">
        <name>Mg(2+)</name>
        <dbReference type="ChEBI" id="CHEBI:18420"/>
    </cofactor>
    <cofactor evidence="9 12">
        <name>Mn(2+)</name>
        <dbReference type="ChEBI" id="CHEBI:29035"/>
    </cofactor>
    <text evidence="9 12">Probably binds two magnesium or manganese ions per subunit.</text>
</comment>
<feature type="binding site" evidence="9">
    <location>
        <position position="206"/>
    </location>
    <ligand>
        <name>Mg(2+)</name>
        <dbReference type="ChEBI" id="CHEBI:18420"/>
        <label>1</label>
    </ligand>
</feature>
<feature type="compositionally biased region" description="Basic residues" evidence="13">
    <location>
        <begin position="466"/>
        <end position="477"/>
    </location>
</feature>
<feature type="binding site" evidence="9">
    <location>
        <position position="7"/>
    </location>
    <ligand>
        <name>Mg(2+)</name>
        <dbReference type="ChEBI" id="CHEBI:18420"/>
        <label>1</label>
    </ligand>
</feature>
<feature type="active site" description="Proton acceptor" evidence="8">
    <location>
        <position position="305"/>
    </location>
</feature>
<proteinExistence type="inferred from homology"/>
<feature type="binding site" evidence="9">
    <location>
        <position position="44"/>
    </location>
    <ligand>
        <name>Mg(2+)</name>
        <dbReference type="ChEBI" id="CHEBI:18420"/>
        <label>1</label>
    </ligand>
</feature>
<feature type="compositionally biased region" description="Low complexity" evidence="13">
    <location>
        <begin position="456"/>
        <end position="465"/>
    </location>
</feature>
<dbReference type="PANTHER" id="PTHR22748">
    <property type="entry name" value="AP ENDONUCLEASE"/>
    <property type="match status" value="1"/>
</dbReference>
<feature type="region of interest" description="Disordered" evidence="13">
    <location>
        <begin position="645"/>
        <end position="677"/>
    </location>
</feature>
<dbReference type="NCBIfam" id="TIGR00633">
    <property type="entry name" value="xth"/>
    <property type="match status" value="1"/>
</dbReference>
<evidence type="ECO:0000256" key="10">
    <source>
        <dbReference type="PIRSR" id="PIRSR604808-3"/>
    </source>
</evidence>
<reference evidence="15" key="1">
    <citation type="submission" date="2020-07" db="EMBL/GenBank/DDBJ databases">
        <title>Draft Genome Sequence of a Deep-Sea Yeast, Naganishia (Cryptococcus) liquefaciens strain N6.</title>
        <authorList>
            <person name="Han Y.W."/>
            <person name="Kajitani R."/>
            <person name="Morimoto H."/>
            <person name="Parhat M."/>
            <person name="Tsubouchi H."/>
            <person name="Bakenova O."/>
            <person name="Ogata M."/>
            <person name="Argunhan B."/>
            <person name="Aoki R."/>
            <person name="Kajiwara S."/>
            <person name="Itoh T."/>
            <person name="Iwasaki H."/>
        </authorList>
    </citation>
    <scope>NUCLEOTIDE SEQUENCE</scope>
    <source>
        <strain evidence="15">N6</strain>
    </source>
</reference>
<dbReference type="GO" id="GO:0008270">
    <property type="term" value="F:zinc ion binding"/>
    <property type="evidence" value="ECO:0007669"/>
    <property type="project" value="UniProtKB-KW"/>
</dbReference>
<dbReference type="InterPro" id="IPR005135">
    <property type="entry name" value="Endo/exonuclease/phosphatase"/>
</dbReference>
<feature type="domain" description="GRF-type" evidence="14">
    <location>
        <begin position="581"/>
        <end position="642"/>
    </location>
</feature>
<comment type="similarity">
    <text evidence="1 12">Belongs to the DNA repair enzymes AP/ExoA family.</text>
</comment>
<dbReference type="PROSITE" id="PS51435">
    <property type="entry name" value="AP_NUCLEASE_F1_4"/>
    <property type="match status" value="1"/>
</dbReference>
<protein>
    <recommendedName>
        <fullName evidence="12">DNA-(apurinic or apyrimidinic site) endonuclease</fullName>
        <ecNumber evidence="12">3.1.-.-</ecNumber>
    </recommendedName>
</protein>
<dbReference type="GO" id="GO:0003906">
    <property type="term" value="F:DNA-(apurinic or apyrimidinic site) endonuclease activity"/>
    <property type="evidence" value="ECO:0007669"/>
    <property type="project" value="TreeGrafter"/>
</dbReference>
<feature type="active site" evidence="8">
    <location>
        <position position="167"/>
    </location>
</feature>
<dbReference type="Gene3D" id="3.60.10.10">
    <property type="entry name" value="Endonuclease/exonuclease/phosphatase"/>
    <property type="match status" value="1"/>
</dbReference>
<evidence type="ECO:0000256" key="6">
    <source>
        <dbReference type="ARBA" id="ARBA00022842"/>
    </source>
</evidence>
<dbReference type="Pfam" id="PF03372">
    <property type="entry name" value="Exo_endo_phos"/>
    <property type="match status" value="1"/>
</dbReference>
<feature type="site" description="Interaction with DNA substrate" evidence="10">
    <location>
        <position position="305"/>
    </location>
</feature>
<evidence type="ECO:0000256" key="9">
    <source>
        <dbReference type="PIRSR" id="PIRSR604808-2"/>
    </source>
</evidence>
<dbReference type="InterPro" id="IPR010666">
    <property type="entry name" value="Znf_GRF"/>
</dbReference>
<evidence type="ECO:0000256" key="1">
    <source>
        <dbReference type="ARBA" id="ARBA00007092"/>
    </source>
</evidence>
<keyword evidence="5" id="KW-0862">Zinc</keyword>
<accession>A0A8H3TRS5</accession>
<gene>
    <name evidence="15" type="ORF">NliqN6_2201</name>
</gene>
<evidence type="ECO:0000256" key="12">
    <source>
        <dbReference type="RuleBase" id="RU362131"/>
    </source>
</evidence>
<dbReference type="CDD" id="cd09088">
    <property type="entry name" value="Ape2-like_AP-endo"/>
    <property type="match status" value="1"/>
</dbReference>
<feature type="compositionally biased region" description="Polar residues" evidence="13">
    <location>
        <begin position="661"/>
        <end position="677"/>
    </location>
</feature>
<evidence type="ECO:0000313" key="16">
    <source>
        <dbReference type="Proteomes" id="UP000620104"/>
    </source>
</evidence>
<keyword evidence="2 9" id="KW-0479">Metal-binding</keyword>
<keyword evidence="4" id="KW-0378">Hydrolase</keyword>
<feature type="binding site" evidence="9">
    <location>
        <position position="305"/>
    </location>
    <ligand>
        <name>Mg(2+)</name>
        <dbReference type="ChEBI" id="CHEBI:18420"/>
        <label>1</label>
    </ligand>
</feature>
<dbReference type="SUPFAM" id="SSF56219">
    <property type="entry name" value="DNase I-like"/>
    <property type="match status" value="1"/>
</dbReference>
<evidence type="ECO:0000256" key="13">
    <source>
        <dbReference type="SAM" id="MobiDB-lite"/>
    </source>
</evidence>
<name>A0A8H3TRS5_9TREE</name>
<evidence type="ECO:0000256" key="2">
    <source>
        <dbReference type="ARBA" id="ARBA00022723"/>
    </source>
</evidence>
<dbReference type="GO" id="GO:0005634">
    <property type="term" value="C:nucleus"/>
    <property type="evidence" value="ECO:0007669"/>
    <property type="project" value="TreeGrafter"/>
</dbReference>
<dbReference type="GO" id="GO:0006284">
    <property type="term" value="P:base-excision repair"/>
    <property type="evidence" value="ECO:0007669"/>
    <property type="project" value="TreeGrafter"/>
</dbReference>
<feature type="site" description="Important for catalytic activity" evidence="10">
    <location>
        <position position="279"/>
    </location>
</feature>
<dbReference type="OrthoDB" id="391817at2759"/>
<dbReference type="Proteomes" id="UP000620104">
    <property type="component" value="Unassembled WGS sequence"/>
</dbReference>
<dbReference type="PROSITE" id="PS51999">
    <property type="entry name" value="ZF_GRF"/>
    <property type="match status" value="1"/>
</dbReference>
<keyword evidence="12" id="KW-0227">DNA damage</keyword>
<keyword evidence="7" id="KW-0539">Nucleus</keyword>
<keyword evidence="6 9" id="KW-0460">Magnesium</keyword>
<dbReference type="EC" id="3.1.-.-" evidence="12"/>
<sequence>MRILTWNVNALRTVLPFKPWNSLADRSIRGMLDAMGADIICFQEHKARRDGMTKDMALPEGYDAFFSFPMHGKSGYSGTCIYTRRENLVPLKAEEGITGTLLGVQGANSAQPKLVYEPEEMIGGYPDEEDIHLMDEADGTRFDWSRLDKEGRAVVCDFGFFVLFNLYCPNETNDSRLPYKMNYLHTLSARVSALTAQGRNVIVLGDINVCAEPIDNGEGGIQRMAEEHFAHPARQWLEQWKKDGMHDVTRERWPERKGMFTCWNQKLDARASNYGSRIDYILVTPGLLPWIADSDIQPNVFGSDHCPVWVDLHETIINENGETIQLKDLVNPSRADTEGQTDAAGRPDPPRFATRYWDEFSGKQRSLKDFFGGGAGQKASQASKARPPKAKKGSTPPSASPIDENFGTGGSKGKSTELLQEGDVTRTSDPIIDLTNSTDNSPVKPKRKTSSTNAASISKSQSTGKKSSKQPLQRKHSSPSQSNLATFFRPPASVMSGQNSKLNSRTSVTPRTPQSTTSNQSRSSVPPIPDEDPDYLFAKALASAEEGTDYDAEENAGVSLDQSQAVASWSSIFAKKVPPRCRVHNLPCKPFVTKIPGKNKGKKFWLCSKPVGEGWDSGHSKRPRDEVNPEFRCDFFLWDSAVKEREPAQLSSPQGAPARSSIHSQASPTQVAKKQKT</sequence>
<dbReference type="AlphaFoldDB" id="A0A8H3TRS5"/>
<dbReference type="InterPro" id="IPR036691">
    <property type="entry name" value="Endo/exonu/phosph_ase_sf"/>
</dbReference>
<evidence type="ECO:0000313" key="15">
    <source>
        <dbReference type="EMBL" id="GHJ85799.1"/>
    </source>
</evidence>
<keyword evidence="12" id="KW-0234">DNA repair</keyword>
<dbReference type="GO" id="GO:0008311">
    <property type="term" value="F:double-stranded DNA 3'-5' DNA exonuclease activity"/>
    <property type="evidence" value="ECO:0007669"/>
    <property type="project" value="TreeGrafter"/>
</dbReference>
<feature type="binding site" evidence="9">
    <location>
        <position position="208"/>
    </location>
    <ligand>
        <name>Mg(2+)</name>
        <dbReference type="ChEBI" id="CHEBI:18420"/>
        <label>1</label>
    </ligand>
</feature>
<evidence type="ECO:0000256" key="7">
    <source>
        <dbReference type="ARBA" id="ARBA00023242"/>
    </source>
</evidence>
<organism evidence="15 16">
    <name type="scientific">Naganishia liquefaciens</name>
    <dbReference type="NCBI Taxonomy" id="104408"/>
    <lineage>
        <taxon>Eukaryota</taxon>
        <taxon>Fungi</taxon>
        <taxon>Dikarya</taxon>
        <taxon>Basidiomycota</taxon>
        <taxon>Agaricomycotina</taxon>
        <taxon>Tremellomycetes</taxon>
        <taxon>Filobasidiales</taxon>
        <taxon>Filobasidiaceae</taxon>
        <taxon>Naganishia</taxon>
    </lineage>
</organism>
<evidence type="ECO:0000259" key="14">
    <source>
        <dbReference type="PROSITE" id="PS51999"/>
    </source>
</evidence>
<evidence type="ECO:0000256" key="5">
    <source>
        <dbReference type="ARBA" id="ARBA00022833"/>
    </source>
</evidence>
<evidence type="ECO:0000256" key="4">
    <source>
        <dbReference type="ARBA" id="ARBA00022801"/>
    </source>
</evidence>
<dbReference type="PANTHER" id="PTHR22748:SF4">
    <property type="entry name" value="DNA-(APURINIC OR APYRIMIDINIC SITE) ENDONUCLEASE 2"/>
    <property type="match status" value="1"/>
</dbReference>
<evidence type="ECO:0000256" key="11">
    <source>
        <dbReference type="PROSITE-ProRule" id="PRU01343"/>
    </source>
</evidence>
<feature type="site" description="Transition state stabilizer" evidence="10">
    <location>
        <position position="208"/>
    </location>
</feature>
<feature type="active site" description="Proton donor/acceptor" evidence="8">
    <location>
        <position position="206"/>
    </location>
</feature>
<keyword evidence="9" id="KW-0464">Manganese</keyword>
<dbReference type="GO" id="GO:0008081">
    <property type="term" value="F:phosphoric diester hydrolase activity"/>
    <property type="evidence" value="ECO:0007669"/>
    <property type="project" value="TreeGrafter"/>
</dbReference>
<keyword evidence="3 11" id="KW-0863">Zinc-finger</keyword>
<feature type="region of interest" description="Disordered" evidence="13">
    <location>
        <begin position="329"/>
        <end position="354"/>
    </location>
</feature>
<feature type="compositionally biased region" description="Polar residues" evidence="13">
    <location>
        <begin position="495"/>
        <end position="524"/>
    </location>
</feature>
<evidence type="ECO:0000256" key="3">
    <source>
        <dbReference type="ARBA" id="ARBA00022771"/>
    </source>
</evidence>
<feature type="binding site" evidence="9">
    <location>
        <position position="304"/>
    </location>
    <ligand>
        <name>Mg(2+)</name>
        <dbReference type="ChEBI" id="CHEBI:18420"/>
        <label>1</label>
    </ligand>
</feature>
<comment type="caution">
    <text evidence="15">The sequence shown here is derived from an EMBL/GenBank/DDBJ whole genome shotgun (WGS) entry which is preliminary data.</text>
</comment>
<keyword evidence="16" id="KW-1185">Reference proteome</keyword>
<dbReference type="EMBL" id="BLZA01000013">
    <property type="protein sequence ID" value="GHJ85799.1"/>
    <property type="molecule type" value="Genomic_DNA"/>
</dbReference>